<evidence type="ECO:0000256" key="2">
    <source>
        <dbReference type="SAM" id="SignalP"/>
    </source>
</evidence>
<reference evidence="4" key="2">
    <citation type="submission" date="2023-07" db="EMBL/GenBank/DDBJ databases">
        <authorList>
            <person name="Jung D.-H."/>
        </authorList>
    </citation>
    <scope>NUCLEOTIDE SEQUENCE [LARGE SCALE GENOMIC DNA]</scope>
    <source>
        <strain evidence="4">JA-25</strain>
    </source>
</reference>
<dbReference type="Pfam" id="PF01839">
    <property type="entry name" value="FG-GAP"/>
    <property type="match status" value="1"/>
</dbReference>
<feature type="signal peptide" evidence="2">
    <location>
        <begin position="1"/>
        <end position="18"/>
    </location>
</feature>
<evidence type="ECO:0000313" key="3">
    <source>
        <dbReference type="EMBL" id="NID12068.1"/>
    </source>
</evidence>
<dbReference type="Pfam" id="PF13517">
    <property type="entry name" value="FG-GAP_3"/>
    <property type="match status" value="1"/>
</dbReference>
<dbReference type="PANTHER" id="PTHR44103">
    <property type="entry name" value="PROPROTEIN CONVERTASE P"/>
    <property type="match status" value="1"/>
</dbReference>
<dbReference type="Proteomes" id="UP000606008">
    <property type="component" value="Unassembled WGS sequence"/>
</dbReference>
<dbReference type="InterPro" id="IPR013517">
    <property type="entry name" value="FG-GAP"/>
</dbReference>
<dbReference type="SUPFAM" id="SSF69318">
    <property type="entry name" value="Integrin alpha N-terminal domain"/>
    <property type="match status" value="2"/>
</dbReference>
<keyword evidence="1 2" id="KW-0732">Signal</keyword>
<dbReference type="RefSeq" id="WP_166692925.1">
    <property type="nucleotide sequence ID" value="NZ_WAEL01000006.1"/>
</dbReference>
<dbReference type="InterPro" id="IPR028994">
    <property type="entry name" value="Integrin_alpha_N"/>
</dbReference>
<evidence type="ECO:0000256" key="1">
    <source>
        <dbReference type="ARBA" id="ARBA00022729"/>
    </source>
</evidence>
<feature type="chain" id="PRO_5047268582" evidence="2">
    <location>
        <begin position="19"/>
        <end position="739"/>
    </location>
</feature>
<dbReference type="PANTHER" id="PTHR44103:SF1">
    <property type="entry name" value="PROPROTEIN CONVERTASE P"/>
    <property type="match status" value="1"/>
</dbReference>
<dbReference type="InterPro" id="IPR026444">
    <property type="entry name" value="Secre_tail"/>
</dbReference>
<protein>
    <submittedName>
        <fullName evidence="3">T9SS type A sorting domain-containing protein</fullName>
    </submittedName>
</protein>
<evidence type="ECO:0000313" key="4">
    <source>
        <dbReference type="Proteomes" id="UP000606008"/>
    </source>
</evidence>
<keyword evidence="4" id="KW-1185">Reference proteome</keyword>
<accession>A0ABX0QJR2</accession>
<reference evidence="4" key="1">
    <citation type="submission" date="2019-09" db="EMBL/GenBank/DDBJ databases">
        <authorList>
            <person name="Jung D.-H."/>
        </authorList>
    </citation>
    <scope>NUCLEOTIDE SEQUENCE [LARGE SCALE GENOMIC DNA]</scope>
    <source>
        <strain evidence="4">JA-25</strain>
    </source>
</reference>
<name>A0ABX0QJR2_9BACT</name>
<dbReference type="EMBL" id="WAEL01000006">
    <property type="protein sequence ID" value="NID12068.1"/>
    <property type="molecule type" value="Genomic_DNA"/>
</dbReference>
<dbReference type="Gene3D" id="2.130.10.130">
    <property type="entry name" value="Integrin alpha, N-terminal"/>
    <property type="match status" value="2"/>
</dbReference>
<comment type="caution">
    <text evidence="3">The sequence shown here is derived from an EMBL/GenBank/DDBJ whole genome shotgun (WGS) entry which is preliminary data.</text>
</comment>
<proteinExistence type="predicted"/>
<organism evidence="3 4">
    <name type="scientific">Fibrivirga algicola</name>
    <dbReference type="NCBI Taxonomy" id="2950420"/>
    <lineage>
        <taxon>Bacteria</taxon>
        <taxon>Pseudomonadati</taxon>
        <taxon>Bacteroidota</taxon>
        <taxon>Cytophagia</taxon>
        <taxon>Cytophagales</taxon>
        <taxon>Spirosomataceae</taxon>
        <taxon>Fibrivirga</taxon>
    </lineage>
</organism>
<dbReference type="NCBIfam" id="TIGR04183">
    <property type="entry name" value="Por_Secre_tail"/>
    <property type="match status" value="1"/>
</dbReference>
<gene>
    <name evidence="3" type="ORF">F7231_17985</name>
</gene>
<sequence>MKNWFTAVLCLLALGVKAQRISFEYDQRPVVTVSGRALPNAWAGGLNSCQFNTISLNGDARLDLVVFDRTTDKVSTFLAATDAAGAFVWQYAPQYERQFPTLINWMVLVDYDGDGQKDLFASAPSGVQVWRNASTAPGMLNWQLIASPIYQEGLSGRTNLYVAGLDTPVIQDYDGDGDVDIVAFDVGGNLAVYYQNMSKERSSTVAPAGLDFKRIGFCWGGFQKEFCNDFQFGVNCSADGGRQGLPNARPLHTGNAISLFDTDGDGLKELLFGYVTCSNVAVLYNRTTNSAKADFFKFAPDFPAKKPIQLPAFAATFFEDVDGDGRTDLLASTSVYGNEGNVFDFRASNLFYRNTGTATKPDFQYVQADFLQGDMIDLGENAVPALADLDGDGDLDLLVGHSGLAGAKGFRAGLWQFENRGTPTSPAFTLVTTDYLGLTQSDSLTNLRPTFADLDGNGSVDLVLTAGSASGSVIQWWPNAAARNAAVQYSRASVKVLTLPVTVGYSSSEAITFTDIDADGKLDLLVGGSAGNISYLRNTGTLAAPAFQLQTDSYAGFGIDLLARNPSLTMIDINADKQPKLLVATRAGQLKVYRPAAQPTQRGTLLDSLASLGFPGIGLAITTGDLDADGLPDLVVGTASGGLRYIRNTSEKATVLSTEAPEAVWAFPNPTDRYVTLRLPHAGRVEVLGLDGRRVIAPQLVAGNTDVPLDLGTLPGGVYLLRLTAEDKPTKVSRVVLVR</sequence>